<dbReference type="RefSeq" id="WP_074630617.1">
    <property type="nucleotide sequence ID" value="NZ_FNKY01000001.1"/>
</dbReference>
<comment type="function">
    <text evidence="4">Involved in the assembly of lipopolysaccharide (LPS). Required for the translocation of LPS from the inner membrane to the outer membrane.</text>
</comment>
<evidence type="ECO:0000256" key="1">
    <source>
        <dbReference type="ARBA" id="ARBA00022448"/>
    </source>
</evidence>
<accession>A0ABY0T6L4</accession>
<feature type="domain" description="Organic solvent tolerance-like N-terminal" evidence="6">
    <location>
        <begin position="34"/>
        <end position="141"/>
    </location>
</feature>
<gene>
    <name evidence="4" type="primary">lptA</name>
    <name evidence="7" type="ORF">SAMN05216402_0471</name>
</gene>
<proteinExistence type="inferred from homology"/>
<feature type="signal peptide" evidence="4">
    <location>
        <begin position="1"/>
        <end position="23"/>
    </location>
</feature>
<dbReference type="NCBIfam" id="TIGR03002">
    <property type="entry name" value="outer_YhbN_LptA"/>
    <property type="match status" value="1"/>
</dbReference>
<feature type="compositionally biased region" description="Polar residues" evidence="5">
    <location>
        <begin position="153"/>
        <end position="162"/>
    </location>
</feature>
<dbReference type="Proteomes" id="UP000183471">
    <property type="component" value="Unassembled WGS sequence"/>
</dbReference>
<comment type="subunit">
    <text evidence="4">Component of the lipopolysaccharide transport and assembly complex.</text>
</comment>
<keyword evidence="1 4" id="KW-0813">Transport</keyword>
<comment type="subcellular location">
    <subcellularLocation>
        <location evidence="4">Periplasm</location>
    </subcellularLocation>
</comment>
<dbReference type="PANTHER" id="PTHR36504:SF1">
    <property type="entry name" value="LIPOPOLYSACCHARIDE EXPORT SYSTEM PROTEIN LPTA"/>
    <property type="match status" value="1"/>
</dbReference>
<protein>
    <recommendedName>
        <fullName evidence="4">Lipopolysaccharide export system protein LptA</fullName>
    </recommendedName>
</protein>
<comment type="similarity">
    <text evidence="4">Belongs to the LptA family.</text>
</comment>
<dbReference type="Gene3D" id="2.60.450.10">
    <property type="entry name" value="Lipopolysaccharide (LPS) transport protein A like domain"/>
    <property type="match status" value="1"/>
</dbReference>
<name>A0ABY0T6L4_9PROT</name>
<dbReference type="InterPro" id="IPR005653">
    <property type="entry name" value="OstA-like_N"/>
</dbReference>
<dbReference type="Pfam" id="PF03968">
    <property type="entry name" value="LptD_N"/>
    <property type="match status" value="1"/>
</dbReference>
<comment type="caution">
    <text evidence="7">The sequence shown here is derived from an EMBL/GenBank/DDBJ whole genome shotgun (WGS) entry which is preliminary data.</text>
</comment>
<dbReference type="PANTHER" id="PTHR36504">
    <property type="entry name" value="LIPOPOLYSACCHARIDE EXPORT SYSTEM PROTEIN LPTA"/>
    <property type="match status" value="1"/>
</dbReference>
<dbReference type="EMBL" id="FNKY01000001">
    <property type="protein sequence ID" value="SDQ34294.1"/>
    <property type="molecule type" value="Genomic_DNA"/>
</dbReference>
<evidence type="ECO:0000313" key="8">
    <source>
        <dbReference type="Proteomes" id="UP000183471"/>
    </source>
</evidence>
<evidence type="ECO:0000313" key="7">
    <source>
        <dbReference type="EMBL" id="SDQ34294.1"/>
    </source>
</evidence>
<evidence type="ECO:0000256" key="5">
    <source>
        <dbReference type="SAM" id="MobiDB-lite"/>
    </source>
</evidence>
<organism evidence="7 8">
    <name type="scientific">Nitrosospira multiformis</name>
    <dbReference type="NCBI Taxonomy" id="1231"/>
    <lineage>
        <taxon>Bacteria</taxon>
        <taxon>Pseudomonadati</taxon>
        <taxon>Pseudomonadota</taxon>
        <taxon>Betaproteobacteria</taxon>
        <taxon>Nitrosomonadales</taxon>
        <taxon>Nitrosomonadaceae</taxon>
        <taxon>Nitrosospira</taxon>
    </lineage>
</organism>
<evidence type="ECO:0000259" key="6">
    <source>
        <dbReference type="Pfam" id="PF03968"/>
    </source>
</evidence>
<sequence precursor="true">MKSFFVMFFLAMAALLFTRPVLAERADRDKPIHLEADKATVQDANKLATFTGNVVFTQGTLVIRADKMTVKEDANGFQHATAFGNLASFRQKRDGADDYIEGWSERMEYDSKADKVQLFKKARLKRGHDEVHGDYIAYDAINEFFQVTSNTNEVSSTQTNTDGRVRAVIQPKKKEQKPKDESP</sequence>
<evidence type="ECO:0000256" key="4">
    <source>
        <dbReference type="HAMAP-Rule" id="MF_01914"/>
    </source>
</evidence>
<evidence type="ECO:0000256" key="2">
    <source>
        <dbReference type="ARBA" id="ARBA00022729"/>
    </source>
</evidence>
<keyword evidence="2 4" id="KW-0732">Signal</keyword>
<reference evidence="7 8" key="1">
    <citation type="submission" date="2016-10" db="EMBL/GenBank/DDBJ databases">
        <authorList>
            <person name="Varghese N."/>
            <person name="Submissions S."/>
        </authorList>
    </citation>
    <scope>NUCLEOTIDE SEQUENCE [LARGE SCALE GENOMIC DNA]</scope>
    <source>
        <strain evidence="7 8">Nl1</strain>
    </source>
</reference>
<feature type="chain" id="PRO_5044931752" description="Lipopolysaccharide export system protein LptA" evidence="4">
    <location>
        <begin position="24"/>
        <end position="183"/>
    </location>
</feature>
<keyword evidence="8" id="KW-1185">Reference proteome</keyword>
<dbReference type="InterPro" id="IPR052037">
    <property type="entry name" value="LPS_export_LptA"/>
</dbReference>
<dbReference type="HAMAP" id="MF_01914">
    <property type="entry name" value="LPS_assembly_LptA"/>
    <property type="match status" value="1"/>
</dbReference>
<dbReference type="InterPro" id="IPR014340">
    <property type="entry name" value="LptA"/>
</dbReference>
<keyword evidence="3 4" id="KW-0574">Periplasm</keyword>
<evidence type="ECO:0000256" key="3">
    <source>
        <dbReference type="ARBA" id="ARBA00022764"/>
    </source>
</evidence>
<feature type="region of interest" description="Disordered" evidence="5">
    <location>
        <begin position="153"/>
        <end position="183"/>
    </location>
</feature>